<feature type="domain" description="HTH lysR-type" evidence="5">
    <location>
        <begin position="1"/>
        <end position="58"/>
    </location>
</feature>
<keyword evidence="4" id="KW-0804">Transcription</keyword>
<comment type="similarity">
    <text evidence="1">Belongs to the LysR transcriptional regulatory family.</text>
</comment>
<dbReference type="InterPro" id="IPR000847">
    <property type="entry name" value="LysR_HTH_N"/>
</dbReference>
<protein>
    <recommendedName>
        <fullName evidence="5">HTH lysR-type domain-containing protein</fullName>
    </recommendedName>
</protein>
<proteinExistence type="inferred from homology"/>
<evidence type="ECO:0000259" key="5">
    <source>
        <dbReference type="PROSITE" id="PS50931"/>
    </source>
</evidence>
<keyword evidence="3" id="KW-0238">DNA-binding</keyword>
<dbReference type="PANTHER" id="PTHR30346:SF0">
    <property type="entry name" value="HCA OPERON TRANSCRIPTIONAL ACTIVATOR HCAR"/>
    <property type="match status" value="1"/>
</dbReference>
<dbReference type="CDD" id="cd05466">
    <property type="entry name" value="PBP2_LTTR_substrate"/>
    <property type="match status" value="1"/>
</dbReference>
<dbReference type="SUPFAM" id="SSF46785">
    <property type="entry name" value="Winged helix' DNA-binding domain"/>
    <property type="match status" value="1"/>
</dbReference>
<dbReference type="PRINTS" id="PR00039">
    <property type="entry name" value="HTHLYSR"/>
</dbReference>
<keyword evidence="2" id="KW-0805">Transcription regulation</keyword>
<dbReference type="GO" id="GO:0003677">
    <property type="term" value="F:DNA binding"/>
    <property type="evidence" value="ECO:0007669"/>
    <property type="project" value="UniProtKB-KW"/>
</dbReference>
<reference evidence="7" key="1">
    <citation type="submission" date="2016-11" db="EMBL/GenBank/DDBJ databases">
        <authorList>
            <person name="Panda P."/>
            <person name="Visnovsky S."/>
            <person name="Pitman A."/>
        </authorList>
    </citation>
    <scope>NUCLEOTIDE SEQUENCE [LARGE SCALE GENOMIC DNA]</scope>
    <source>
        <strain evidence="7">ICMP 9972</strain>
    </source>
</reference>
<dbReference type="EMBL" id="MPUJ01000001">
    <property type="protein sequence ID" value="ONK09107.1"/>
    <property type="molecule type" value="Genomic_DNA"/>
</dbReference>
<sequence>MNIEQVRCFVILSETLSFSHTAEILNLTQPAITHQIKKLESDLKFSLFIRSKHGVVLTAAGKVFYPEAKDIITRLQMAIEKASSLDKDITSVIHLGYEGHDIEKYNLPNIINVFKENNPSARVMVFKADHKERKNALLNKKYDLIMTVKDNIENTEGVIYKNILSAGLDCVISENHRLNKNEIITLDDIKNENIILFDPLQGPKELNYIQSQLLKDLPSAKFLFSDSEFSAAIMIKSHEGIAIMPSFCKQFGSGLIHIPFALDETLSYGVAYLKEHANKQIPYLARIIQDIFVKKI</sequence>
<organism evidence="6 7">
    <name type="scientific">Pectobacterium actinidiae</name>
    <dbReference type="NCBI Taxonomy" id="1507808"/>
    <lineage>
        <taxon>Bacteria</taxon>
        <taxon>Pseudomonadati</taxon>
        <taxon>Pseudomonadota</taxon>
        <taxon>Gammaproteobacteria</taxon>
        <taxon>Enterobacterales</taxon>
        <taxon>Pectobacteriaceae</taxon>
        <taxon>Pectobacterium</taxon>
    </lineage>
</organism>
<gene>
    <name evidence="6" type="ORF">BSK71_02425</name>
</gene>
<dbReference type="AlphaFoldDB" id="A0A1V2R9H6"/>
<accession>A0A1V2R9H6</accession>
<evidence type="ECO:0000313" key="7">
    <source>
        <dbReference type="Proteomes" id="UP000189286"/>
    </source>
</evidence>
<dbReference type="InterPro" id="IPR005119">
    <property type="entry name" value="LysR_subst-bd"/>
</dbReference>
<dbReference type="Pfam" id="PF00126">
    <property type="entry name" value="HTH_1"/>
    <property type="match status" value="1"/>
</dbReference>
<dbReference type="FunFam" id="1.10.10.10:FF:000001">
    <property type="entry name" value="LysR family transcriptional regulator"/>
    <property type="match status" value="1"/>
</dbReference>
<name>A0A1V2R9H6_9GAMM</name>
<evidence type="ECO:0000256" key="3">
    <source>
        <dbReference type="ARBA" id="ARBA00023125"/>
    </source>
</evidence>
<dbReference type="InterPro" id="IPR036388">
    <property type="entry name" value="WH-like_DNA-bd_sf"/>
</dbReference>
<dbReference type="Pfam" id="PF03466">
    <property type="entry name" value="LysR_substrate"/>
    <property type="match status" value="1"/>
</dbReference>
<evidence type="ECO:0000256" key="1">
    <source>
        <dbReference type="ARBA" id="ARBA00009437"/>
    </source>
</evidence>
<dbReference type="Proteomes" id="UP000189286">
    <property type="component" value="Unassembled WGS sequence"/>
</dbReference>
<dbReference type="PROSITE" id="PS50931">
    <property type="entry name" value="HTH_LYSR"/>
    <property type="match status" value="1"/>
</dbReference>
<dbReference type="InterPro" id="IPR036390">
    <property type="entry name" value="WH_DNA-bd_sf"/>
</dbReference>
<dbReference type="OrthoDB" id="6654833at2"/>
<dbReference type="SUPFAM" id="SSF53850">
    <property type="entry name" value="Periplasmic binding protein-like II"/>
    <property type="match status" value="1"/>
</dbReference>
<dbReference type="GO" id="GO:0003700">
    <property type="term" value="F:DNA-binding transcription factor activity"/>
    <property type="evidence" value="ECO:0007669"/>
    <property type="project" value="InterPro"/>
</dbReference>
<dbReference type="Gene3D" id="3.40.190.10">
    <property type="entry name" value="Periplasmic binding protein-like II"/>
    <property type="match status" value="2"/>
</dbReference>
<dbReference type="PANTHER" id="PTHR30346">
    <property type="entry name" value="TRANSCRIPTIONAL DUAL REGULATOR HCAR-RELATED"/>
    <property type="match status" value="1"/>
</dbReference>
<dbReference type="GO" id="GO:0032993">
    <property type="term" value="C:protein-DNA complex"/>
    <property type="evidence" value="ECO:0007669"/>
    <property type="project" value="TreeGrafter"/>
</dbReference>
<comment type="caution">
    <text evidence="6">The sequence shown here is derived from an EMBL/GenBank/DDBJ whole genome shotgun (WGS) entry which is preliminary data.</text>
</comment>
<dbReference type="Gene3D" id="1.10.10.10">
    <property type="entry name" value="Winged helix-like DNA-binding domain superfamily/Winged helix DNA-binding domain"/>
    <property type="match status" value="1"/>
</dbReference>
<evidence type="ECO:0000256" key="4">
    <source>
        <dbReference type="ARBA" id="ARBA00023163"/>
    </source>
</evidence>
<evidence type="ECO:0000313" key="6">
    <source>
        <dbReference type="EMBL" id="ONK09107.1"/>
    </source>
</evidence>
<dbReference type="RefSeq" id="WP_052201266.1">
    <property type="nucleotide sequence ID" value="NZ_JRMH01000001.1"/>
</dbReference>
<evidence type="ECO:0000256" key="2">
    <source>
        <dbReference type="ARBA" id="ARBA00023015"/>
    </source>
</evidence>